<keyword evidence="1" id="KW-1133">Transmembrane helix</keyword>
<dbReference type="Proteomes" id="UP000053562">
    <property type="component" value="Unassembled WGS sequence"/>
</dbReference>
<dbReference type="InterPro" id="IPR022139">
    <property type="entry name" value="Fam-L/Fam-M-like_plasmodium"/>
</dbReference>
<proteinExistence type="predicted"/>
<evidence type="ECO:0008006" key="4">
    <source>
        <dbReference type="Google" id="ProtNLM"/>
    </source>
</evidence>
<organism evidence="2 3">
    <name type="scientific">Plasmodium vivax India VII</name>
    <dbReference type="NCBI Taxonomy" id="1077284"/>
    <lineage>
        <taxon>Eukaryota</taxon>
        <taxon>Sar</taxon>
        <taxon>Alveolata</taxon>
        <taxon>Apicomplexa</taxon>
        <taxon>Aconoidasida</taxon>
        <taxon>Haemosporida</taxon>
        <taxon>Plasmodiidae</taxon>
        <taxon>Plasmodium</taxon>
        <taxon>Plasmodium (Plasmodium)</taxon>
    </lineage>
</organism>
<accession>A0A0J9S3D5</accession>
<evidence type="ECO:0000313" key="3">
    <source>
        <dbReference type="Proteomes" id="UP000053562"/>
    </source>
</evidence>
<feature type="transmembrane region" description="Helical" evidence="1">
    <location>
        <begin position="165"/>
        <end position="183"/>
    </location>
</feature>
<keyword evidence="1" id="KW-0472">Membrane</keyword>
<evidence type="ECO:0000256" key="1">
    <source>
        <dbReference type="SAM" id="Phobius"/>
    </source>
</evidence>
<protein>
    <recommendedName>
        <fullName evidence="4">Variable surface protein</fullName>
    </recommendedName>
</protein>
<keyword evidence="1" id="KW-0812">Transmembrane</keyword>
<evidence type="ECO:0000313" key="2">
    <source>
        <dbReference type="EMBL" id="KMZ77275.1"/>
    </source>
</evidence>
<gene>
    <name evidence="2" type="ORF">PVIIG_05320</name>
</gene>
<reference evidence="2 3" key="1">
    <citation type="submission" date="2011-08" db="EMBL/GenBank/DDBJ databases">
        <title>The Genome Sequence of Plasmodium vivax India VII.</title>
        <authorList>
            <consortium name="The Broad Institute Genome Sequencing Platform"/>
            <consortium name="The Broad Institute Genome Sequencing Center for Infectious Disease"/>
            <person name="Neafsey D."/>
            <person name="Carlton J."/>
            <person name="Barnwell J."/>
            <person name="Collins W."/>
            <person name="Escalante A."/>
            <person name="Mullikin J."/>
            <person name="Saul A."/>
            <person name="Guigo R."/>
            <person name="Camara F."/>
            <person name="Young S.K."/>
            <person name="Zeng Q."/>
            <person name="Gargeya S."/>
            <person name="Fitzgerald M."/>
            <person name="Haas B."/>
            <person name="Abouelleil A."/>
            <person name="Alvarado L."/>
            <person name="Arachchi H.M."/>
            <person name="Berlin A."/>
            <person name="Brown A."/>
            <person name="Chapman S.B."/>
            <person name="Chen Z."/>
            <person name="Dunbar C."/>
            <person name="Freedman E."/>
            <person name="Gearin G."/>
            <person name="Gellesch M."/>
            <person name="Goldberg J."/>
            <person name="Griggs A."/>
            <person name="Gujja S."/>
            <person name="Heiman D."/>
            <person name="Howarth C."/>
            <person name="Larson L."/>
            <person name="Lui A."/>
            <person name="MacDonald P.J.P."/>
            <person name="Montmayeur A."/>
            <person name="Murphy C."/>
            <person name="Neiman D."/>
            <person name="Pearson M."/>
            <person name="Priest M."/>
            <person name="Roberts A."/>
            <person name="Saif S."/>
            <person name="Shea T."/>
            <person name="Shenoy N."/>
            <person name="Sisk P."/>
            <person name="Stolte C."/>
            <person name="Sykes S."/>
            <person name="Wortman J."/>
            <person name="Nusbaum C."/>
            <person name="Birren B."/>
        </authorList>
    </citation>
    <scope>NUCLEOTIDE SEQUENCE [LARGE SCALE GENOMIC DNA]</scope>
    <source>
        <strain evidence="2 3">India VII</strain>
    </source>
</reference>
<sequence length="214" mass="25349">MQKELKYTNIRENLSHNKMSKYMKNKLEITPTYGDKKGVGLNKLDIYMKGYKTRYSKKKGLGKLECYYEKKIFDKIDYIEELAEKMQNDKKSFRKKIFYKIIIPFFLFALVPVLGSIFYILFGGGENALITWCKKVHPDRTVCKQKYMIHAKEGILHAIENLNLIFFYIVFFIIVTVIIYAVIKVVKYERLKSGKGKMNAKEYYNLTKELFSMK</sequence>
<dbReference type="Pfam" id="PF12420">
    <property type="entry name" value="DUF3671"/>
    <property type="match status" value="1"/>
</dbReference>
<name>A0A0J9S3D5_PLAVI</name>
<feature type="transmembrane region" description="Helical" evidence="1">
    <location>
        <begin position="97"/>
        <end position="122"/>
    </location>
</feature>
<dbReference type="AlphaFoldDB" id="A0A0J9S3D5"/>
<dbReference type="EMBL" id="KQ234439">
    <property type="protein sequence ID" value="KMZ77275.1"/>
    <property type="molecule type" value="Genomic_DNA"/>
</dbReference>